<sequence>MGYRRHMNVHRQQSSILIGVPLSEGHKERLFHLGRTTVEATSDRTLIPQGWSPPCSVPDRSARHKHSPVARHKPSKDHLCRPEVSALCRNSIMFVWSDRWCGPTGGCRGHLAQRVWSDRWCGPTDGCRGQPARSMLSDRGCGPADGCRRHLARSVKICARDGSIRHLGSTAGTMCAQDADTPNHDIYRGVSRGGIRKRSAFAQMTTWKRLPCTCIPMLIGPYVFMLHNC</sequence>
<accession>A0A5S6QNF1</accession>
<evidence type="ECO:0000313" key="3">
    <source>
        <dbReference type="WBParaSite" id="TMUE_2000008689.1"/>
    </source>
</evidence>
<keyword evidence="2" id="KW-1185">Reference proteome</keyword>
<proteinExistence type="predicted"/>
<evidence type="ECO:0000256" key="1">
    <source>
        <dbReference type="SAM" id="MobiDB-lite"/>
    </source>
</evidence>
<organism evidence="2 3">
    <name type="scientific">Trichuris muris</name>
    <name type="common">Mouse whipworm</name>
    <dbReference type="NCBI Taxonomy" id="70415"/>
    <lineage>
        <taxon>Eukaryota</taxon>
        <taxon>Metazoa</taxon>
        <taxon>Ecdysozoa</taxon>
        <taxon>Nematoda</taxon>
        <taxon>Enoplea</taxon>
        <taxon>Dorylaimia</taxon>
        <taxon>Trichinellida</taxon>
        <taxon>Trichuridae</taxon>
        <taxon>Trichuris</taxon>
    </lineage>
</organism>
<feature type="compositionally biased region" description="Basic residues" evidence="1">
    <location>
        <begin position="62"/>
        <end position="75"/>
    </location>
</feature>
<feature type="region of interest" description="Disordered" evidence="1">
    <location>
        <begin position="49"/>
        <end position="76"/>
    </location>
</feature>
<evidence type="ECO:0000313" key="2">
    <source>
        <dbReference type="Proteomes" id="UP000046395"/>
    </source>
</evidence>
<dbReference type="Proteomes" id="UP000046395">
    <property type="component" value="Unassembled WGS sequence"/>
</dbReference>
<reference evidence="3" key="1">
    <citation type="submission" date="2019-12" db="UniProtKB">
        <authorList>
            <consortium name="WormBaseParasite"/>
        </authorList>
    </citation>
    <scope>IDENTIFICATION</scope>
</reference>
<dbReference type="AlphaFoldDB" id="A0A5S6QNF1"/>
<protein>
    <submittedName>
        <fullName evidence="3">Uncharacterized protein</fullName>
    </submittedName>
</protein>
<name>A0A5S6QNF1_TRIMR</name>
<dbReference type="WBParaSite" id="TMUE_2000008689.1">
    <property type="protein sequence ID" value="TMUE_2000008689.1"/>
    <property type="gene ID" value="WBGene00293106"/>
</dbReference>